<gene>
    <name evidence="1" type="ORF">CW354_05510</name>
</gene>
<name>A0A2S7K5M9_9PROT</name>
<evidence type="ECO:0000313" key="2">
    <source>
        <dbReference type="Proteomes" id="UP000239504"/>
    </source>
</evidence>
<sequence>MSEAQAVPEVTGKMFLYEQPELLMKEKHGGLALKPAAQPFGFASKARAIPLTLGEVPSAMKNYPIIFMSNEQPQLLAVTGLYDDINLFVDDQGNWEENCYIPAYVRRYPFGLATENNGERMAIVIDRAFEGLTENGDVPLFSNDEPTEQTQAAIDFCKNYERDRQMTDQFAKALVDAELVQPQTAQYTPTGASEPVNFAQYFGIEEQRMNSIDKDMLVDFHSRGLLPLAYAMLMSMSNWRLLLQRRAKRFNLSEADIFKPVVN</sequence>
<dbReference type="Proteomes" id="UP000239504">
    <property type="component" value="Unassembled WGS sequence"/>
</dbReference>
<dbReference type="OrthoDB" id="9806524at2"/>
<dbReference type="AlphaFoldDB" id="A0A2S7K5M9"/>
<reference evidence="1 2" key="1">
    <citation type="submission" date="2017-12" db="EMBL/GenBank/DDBJ databases">
        <authorList>
            <person name="Hurst M.R.H."/>
        </authorList>
    </citation>
    <scope>NUCLEOTIDE SEQUENCE [LARGE SCALE GENOMIC DNA]</scope>
    <source>
        <strain evidence="1 2">SY-3-19</strain>
    </source>
</reference>
<keyword evidence="2" id="KW-1185">Reference proteome</keyword>
<accession>A0A2S7K5M9</accession>
<comment type="caution">
    <text evidence="1">The sequence shown here is derived from an EMBL/GenBank/DDBJ whole genome shotgun (WGS) entry which is preliminary data.</text>
</comment>
<proteinExistence type="predicted"/>
<dbReference type="Pfam" id="PF07277">
    <property type="entry name" value="SapC"/>
    <property type="match status" value="1"/>
</dbReference>
<dbReference type="EMBL" id="PJCH01000005">
    <property type="protein sequence ID" value="PQA87810.1"/>
    <property type="molecule type" value="Genomic_DNA"/>
</dbReference>
<evidence type="ECO:0000313" key="1">
    <source>
        <dbReference type="EMBL" id="PQA87810.1"/>
    </source>
</evidence>
<organism evidence="1 2">
    <name type="scientific">Hyphococcus luteus</name>
    <dbReference type="NCBI Taxonomy" id="2058213"/>
    <lineage>
        <taxon>Bacteria</taxon>
        <taxon>Pseudomonadati</taxon>
        <taxon>Pseudomonadota</taxon>
        <taxon>Alphaproteobacteria</taxon>
        <taxon>Parvularculales</taxon>
        <taxon>Parvularculaceae</taxon>
        <taxon>Hyphococcus</taxon>
    </lineage>
</organism>
<dbReference type="RefSeq" id="WP_104829055.1">
    <property type="nucleotide sequence ID" value="NZ_PJCH01000005.1"/>
</dbReference>
<protein>
    <submittedName>
        <fullName evidence="1">Peptidase</fullName>
    </submittedName>
</protein>
<dbReference type="InterPro" id="IPR010836">
    <property type="entry name" value="SapC"/>
</dbReference>